<keyword evidence="1" id="KW-1185">Reference proteome</keyword>
<organism evidence="1 2">
    <name type="scientific">Panagrolaimus davidi</name>
    <dbReference type="NCBI Taxonomy" id="227884"/>
    <lineage>
        <taxon>Eukaryota</taxon>
        <taxon>Metazoa</taxon>
        <taxon>Ecdysozoa</taxon>
        <taxon>Nematoda</taxon>
        <taxon>Chromadorea</taxon>
        <taxon>Rhabditida</taxon>
        <taxon>Tylenchina</taxon>
        <taxon>Panagrolaimomorpha</taxon>
        <taxon>Panagrolaimoidea</taxon>
        <taxon>Panagrolaimidae</taxon>
        <taxon>Panagrolaimus</taxon>
    </lineage>
</organism>
<dbReference type="WBParaSite" id="PDA_v2.g6823.t1">
    <property type="protein sequence ID" value="PDA_v2.g6823.t1"/>
    <property type="gene ID" value="PDA_v2.g6823"/>
</dbReference>
<dbReference type="Proteomes" id="UP000887578">
    <property type="component" value="Unplaced"/>
</dbReference>
<sequence length="249" mass="28088">MEPSELPMPPLSEEGEAFMKTVKPIVGVEIPTPPSIYAPEYGVAMEENTKSLALNSELPLPPLTGILEPNVLSHPPLSDLITPQMYKDHPYLATKNVVRNPEISQIYFNWRKERERFQIMSYDTNVQEIFLSPQLGYVMGFKENIGLVPGTIAKYPPDLKGLTQFGIYTKELSENVVVGNELTTLLRIVTVKSKPGEMDEQLYDSPMYVRVASRDISSINIELRGMDGRLIPFSFGPVIITLHFKKLLY</sequence>
<evidence type="ECO:0000313" key="1">
    <source>
        <dbReference type="Proteomes" id="UP000887578"/>
    </source>
</evidence>
<reference evidence="2" key="1">
    <citation type="submission" date="2022-11" db="UniProtKB">
        <authorList>
            <consortium name="WormBaseParasite"/>
        </authorList>
    </citation>
    <scope>IDENTIFICATION</scope>
</reference>
<protein>
    <submittedName>
        <fullName evidence="2">Uncharacterized protein</fullName>
    </submittedName>
</protein>
<name>A0A914R5V8_9BILA</name>
<proteinExistence type="predicted"/>
<dbReference type="AlphaFoldDB" id="A0A914R5V8"/>
<evidence type="ECO:0000313" key="2">
    <source>
        <dbReference type="WBParaSite" id="PDA_v2.g6823.t1"/>
    </source>
</evidence>
<accession>A0A914R5V8</accession>